<dbReference type="Proteomes" id="UP000299084">
    <property type="component" value="Unassembled WGS sequence"/>
</dbReference>
<evidence type="ECO:0000313" key="1">
    <source>
        <dbReference type="EMBL" id="KAB1281112.1"/>
    </source>
</evidence>
<reference evidence="1 2" key="1">
    <citation type="journal article" date="2019" name="Mol. Ecol. Resour.">
        <title>Improving Illumina assemblies with Hi-C and long reads: an example with the North African dromedary.</title>
        <authorList>
            <person name="Elbers J.P."/>
            <person name="Rogers M.F."/>
            <person name="Perelman P.L."/>
            <person name="Proskuryakova A.A."/>
            <person name="Serdyukova N.A."/>
            <person name="Johnson W.E."/>
            <person name="Horin P."/>
            <person name="Corander J."/>
            <person name="Murphy D."/>
            <person name="Burger P.A."/>
        </authorList>
    </citation>
    <scope>NUCLEOTIDE SEQUENCE [LARGE SCALE GENOMIC DNA]</scope>
    <source>
        <strain evidence="1">Drom800</strain>
        <tissue evidence="1">Blood</tissue>
    </source>
</reference>
<organism evidence="1 2">
    <name type="scientific">Camelus dromedarius</name>
    <name type="common">Dromedary</name>
    <name type="synonym">Arabian camel</name>
    <dbReference type="NCBI Taxonomy" id="9838"/>
    <lineage>
        <taxon>Eukaryota</taxon>
        <taxon>Metazoa</taxon>
        <taxon>Chordata</taxon>
        <taxon>Craniata</taxon>
        <taxon>Vertebrata</taxon>
        <taxon>Euteleostomi</taxon>
        <taxon>Mammalia</taxon>
        <taxon>Eutheria</taxon>
        <taxon>Laurasiatheria</taxon>
        <taxon>Artiodactyla</taxon>
        <taxon>Tylopoda</taxon>
        <taxon>Camelidae</taxon>
        <taxon>Camelus</taxon>
    </lineage>
</organism>
<dbReference type="EMBL" id="JWIN03000003">
    <property type="protein sequence ID" value="KAB1281112.1"/>
    <property type="molecule type" value="Genomic_DNA"/>
</dbReference>
<accession>A0A5N4ECF8</accession>
<sequence length="99" mass="10833">MDNIRSDIRLMAFLGDLKSPAPAAASGRVFYALLVLLKSLTIFLCGQDPITMLLIHESSCSQAWVTHLEAFDNAHPVLAAILTSDLIPTPKRLLEQDTV</sequence>
<keyword evidence="2" id="KW-1185">Reference proteome</keyword>
<gene>
    <name evidence="1" type="ORF">Cadr_000004398</name>
</gene>
<protein>
    <submittedName>
        <fullName evidence="1">Uncharacterized protein</fullName>
    </submittedName>
</protein>
<evidence type="ECO:0000313" key="2">
    <source>
        <dbReference type="Proteomes" id="UP000299084"/>
    </source>
</evidence>
<name>A0A5N4ECF8_CAMDR</name>
<proteinExistence type="predicted"/>
<dbReference type="AlphaFoldDB" id="A0A5N4ECF8"/>
<comment type="caution">
    <text evidence="1">The sequence shown here is derived from an EMBL/GenBank/DDBJ whole genome shotgun (WGS) entry which is preliminary data.</text>
</comment>